<dbReference type="EnsemblMetazoa" id="Aqu2.1.01000_001">
    <property type="protein sequence ID" value="Aqu2.1.01000_001"/>
    <property type="gene ID" value="Aqu2.1.01000"/>
</dbReference>
<dbReference type="InParanoid" id="A0A1X7SFZ8"/>
<evidence type="ECO:0000313" key="1">
    <source>
        <dbReference type="EnsemblMetazoa" id="Aqu2.1.01000_001"/>
    </source>
</evidence>
<reference evidence="1" key="1">
    <citation type="submission" date="2017-05" db="UniProtKB">
        <authorList>
            <consortium name="EnsemblMetazoa"/>
        </authorList>
    </citation>
    <scope>IDENTIFICATION</scope>
</reference>
<name>A0A1X7SFZ8_AMPQE</name>
<accession>A0A1X7SFZ8</accession>
<protein>
    <recommendedName>
        <fullName evidence="2">DDE-1 domain-containing protein</fullName>
    </recommendedName>
</protein>
<organism evidence="1">
    <name type="scientific">Amphimedon queenslandica</name>
    <name type="common">Sponge</name>
    <dbReference type="NCBI Taxonomy" id="400682"/>
    <lineage>
        <taxon>Eukaryota</taxon>
        <taxon>Metazoa</taxon>
        <taxon>Porifera</taxon>
        <taxon>Demospongiae</taxon>
        <taxon>Heteroscleromorpha</taxon>
        <taxon>Haplosclerida</taxon>
        <taxon>Niphatidae</taxon>
        <taxon>Amphimedon</taxon>
    </lineage>
</organism>
<dbReference type="AlphaFoldDB" id="A0A1X7SFZ8"/>
<evidence type="ECO:0008006" key="2">
    <source>
        <dbReference type="Google" id="ProtNLM"/>
    </source>
</evidence>
<sequence>MEDIPSSLIINWDQTAVQVVPSCSWTMEKKGTKRIEVAAIDDKRQITAVFGCTLSGNFLPIQLIYQGKTTKCLPNNIDFPRDWQISFTDNHWSNEKNYDQICERNYHTLYLRGTLAVQATQQPSSIGHF</sequence>
<proteinExistence type="predicted"/>